<feature type="domain" description="DUF306" evidence="2">
    <location>
        <begin position="272"/>
        <end position="377"/>
    </location>
</feature>
<sequence>MRLLSPLTLATLALPFLGPLPALAEPDQVLDLPAGQVAIRPNPALDPELIAVANGKEIGLASAYPPEVITKHGDSVLLQVYSGGTACPTQYVWMTLDAKGLRATPAFGTCAEGVELHDTDGFPAAVMPGIGAVLGTFRYDFDGTQVVETPVKVESTGKAAKPSDWEGASAYDVLSDPAMQAEFGKIMSEAQIGELRQAVALTSPQDELRRNGEWIIGGGCRPELCDVESGQIAISVADWHVLGVFRDVKGPHYYGAEASEVFADGAESEVDLQGYWAVVAINGKQVWEMVDDERNGPSVEFDENGKASGQSFCNRWTGKAETSRNSISISGIAMTRMACPHQAAEAELMGVLEHLHSWAATDDGLELRTEDGHTILMVRPG</sequence>
<dbReference type="PATRIC" id="fig|1367847.3.peg.4145"/>
<dbReference type="Pfam" id="PF03724">
    <property type="entry name" value="META"/>
    <property type="match status" value="1"/>
</dbReference>
<evidence type="ECO:0000313" key="4">
    <source>
        <dbReference type="Proteomes" id="UP000015480"/>
    </source>
</evidence>
<keyword evidence="3" id="KW-0346">Stress response</keyword>
<accession>S5Y104</accession>
<dbReference type="PANTHER" id="PTHR35535">
    <property type="entry name" value="HEAT SHOCK PROTEIN HSLJ"/>
    <property type="match status" value="1"/>
</dbReference>
<dbReference type="AlphaFoldDB" id="S5Y104"/>
<feature type="chain" id="PRO_5004544742" evidence="1">
    <location>
        <begin position="25"/>
        <end position="381"/>
    </location>
</feature>
<dbReference type="RefSeq" id="WP_020952948.1">
    <property type="nucleotide sequence ID" value="NC_022043.1"/>
</dbReference>
<proteinExistence type="predicted"/>
<evidence type="ECO:0000259" key="2">
    <source>
        <dbReference type="Pfam" id="PF03724"/>
    </source>
</evidence>
<keyword evidence="3" id="KW-0614">Plasmid</keyword>
<feature type="signal peptide" evidence="1">
    <location>
        <begin position="1"/>
        <end position="24"/>
    </location>
</feature>
<protein>
    <submittedName>
        <fullName evidence="3">Heat shock protein HslJ</fullName>
    </submittedName>
</protein>
<dbReference type="HOGENOM" id="CLU_725309_0_0_5"/>
<dbReference type="EMBL" id="CP006653">
    <property type="protein sequence ID" value="AGT11177.1"/>
    <property type="molecule type" value="Genomic_DNA"/>
</dbReference>
<organism evidence="3 4">
    <name type="scientific">Paracoccus aminophilus JCM 7686</name>
    <dbReference type="NCBI Taxonomy" id="1367847"/>
    <lineage>
        <taxon>Bacteria</taxon>
        <taxon>Pseudomonadati</taxon>
        <taxon>Pseudomonadota</taxon>
        <taxon>Alphaproteobacteria</taxon>
        <taxon>Rhodobacterales</taxon>
        <taxon>Paracoccaceae</taxon>
        <taxon>Paracoccus</taxon>
    </lineage>
</organism>
<dbReference type="InterPro" id="IPR053147">
    <property type="entry name" value="Hsp_HslJ-like"/>
</dbReference>
<evidence type="ECO:0000313" key="3">
    <source>
        <dbReference type="EMBL" id="AGT11177.1"/>
    </source>
</evidence>
<dbReference type="Gene3D" id="2.40.128.270">
    <property type="match status" value="1"/>
</dbReference>
<dbReference type="PANTHER" id="PTHR35535:SF1">
    <property type="entry name" value="HEAT SHOCK PROTEIN HSLJ"/>
    <property type="match status" value="1"/>
</dbReference>
<name>S5Y104_PARAH</name>
<dbReference type="InterPro" id="IPR005184">
    <property type="entry name" value="DUF306_Meta_HslJ"/>
</dbReference>
<dbReference type="InterPro" id="IPR038670">
    <property type="entry name" value="HslJ-like_sf"/>
</dbReference>
<gene>
    <name evidence="3" type="ORF">JCM7686_pAMI5p111</name>
</gene>
<dbReference type="OrthoDB" id="7866572at2"/>
<keyword evidence="1" id="KW-0732">Signal</keyword>
<reference evidence="3 4" key="1">
    <citation type="journal article" date="2014" name="BMC Genomics">
        <title>Architecture and functions of a multipartite genome of the methylotrophic bacterium Paracoccus aminophilus JCM 7686, containing primary and secondary chromids.</title>
        <authorList>
            <person name="Dziewit L."/>
            <person name="Czarnecki J."/>
            <person name="Wibberg D."/>
            <person name="Radlinska M."/>
            <person name="Mrozek P."/>
            <person name="Szymczak M."/>
            <person name="Schluter A."/>
            <person name="Puhler A."/>
            <person name="Bartosik D."/>
        </authorList>
    </citation>
    <scope>NUCLEOTIDE SEQUENCE [LARGE SCALE GENOMIC DNA]</scope>
    <source>
        <strain evidence="3">JCM 7686</strain>
        <plasmid evidence="4">Plasmid pAMI5</plasmid>
    </source>
</reference>
<keyword evidence="4" id="KW-1185">Reference proteome</keyword>
<dbReference type="Proteomes" id="UP000015480">
    <property type="component" value="Plasmid pAMI5"/>
</dbReference>
<evidence type="ECO:0000256" key="1">
    <source>
        <dbReference type="SAM" id="SignalP"/>
    </source>
</evidence>
<geneLocation type="plasmid" evidence="3 4">
    <name>pAMI5</name>
</geneLocation>
<dbReference type="KEGG" id="pami:JCM7686_pAMI5p111"/>